<evidence type="ECO:0000256" key="12">
    <source>
        <dbReference type="ARBA" id="ARBA00023180"/>
    </source>
</evidence>
<keyword evidence="14" id="KW-0106">Calcium</keyword>
<dbReference type="Pfam" id="PF00090">
    <property type="entry name" value="TSP_1"/>
    <property type="match status" value="1"/>
</dbReference>
<comment type="subcellular location">
    <subcellularLocation>
        <location evidence="1">Secreted</location>
        <location evidence="1">Extracellular space</location>
        <location evidence="1">Extracellular matrix</location>
    </subcellularLocation>
</comment>
<dbReference type="Gene3D" id="2.20.100.10">
    <property type="entry name" value="Thrombospondin type-1 (TSP1) repeat"/>
    <property type="match status" value="7"/>
</dbReference>
<feature type="binding site" evidence="14 16">
    <location>
        <position position="353"/>
    </location>
    <ligand>
        <name>Zn(2+)</name>
        <dbReference type="ChEBI" id="CHEBI:29105"/>
        <note>catalytic</note>
    </ligand>
</feature>
<dbReference type="InterPro" id="IPR050439">
    <property type="entry name" value="ADAMTS_ADAMTS-like"/>
</dbReference>
<evidence type="ECO:0000256" key="13">
    <source>
        <dbReference type="PIRSR" id="PIRSR613273-1"/>
    </source>
</evidence>
<dbReference type="GO" id="GO:0030198">
    <property type="term" value="P:extracellular matrix organization"/>
    <property type="evidence" value="ECO:0007669"/>
    <property type="project" value="InterPro"/>
</dbReference>
<feature type="disulfide bond" evidence="15">
    <location>
        <begin position="516"/>
        <end position="554"/>
    </location>
</feature>
<dbReference type="Gene3D" id="3.40.390.10">
    <property type="entry name" value="Collagenase (Catalytic Domain)"/>
    <property type="match status" value="1"/>
</dbReference>
<evidence type="ECO:0000256" key="6">
    <source>
        <dbReference type="ARBA" id="ARBA00022729"/>
    </source>
</evidence>
<feature type="binding site" evidence="14 16">
    <location>
        <position position="349"/>
    </location>
    <ligand>
        <name>Zn(2+)</name>
        <dbReference type="ChEBI" id="CHEBI:29105"/>
        <note>catalytic</note>
    </ligand>
</feature>
<keyword evidence="12" id="KW-0325">Glycoprotein</keyword>
<keyword evidence="3" id="KW-0272">Extracellular matrix</keyword>
<evidence type="ECO:0000256" key="1">
    <source>
        <dbReference type="ARBA" id="ARBA00004498"/>
    </source>
</evidence>
<evidence type="ECO:0000256" key="5">
    <source>
        <dbReference type="ARBA" id="ARBA00022723"/>
    </source>
</evidence>
<feature type="disulfide bond" evidence="15">
    <location>
        <begin position="512"/>
        <end position="549"/>
    </location>
</feature>
<evidence type="ECO:0000256" key="15">
    <source>
        <dbReference type="PIRSR" id="PIRSR613273-3"/>
    </source>
</evidence>
<feature type="disulfide bond" evidence="15">
    <location>
        <begin position="527"/>
        <end position="539"/>
    </location>
</feature>
<keyword evidence="4" id="KW-0645">Protease</keyword>
<dbReference type="InterPro" id="IPR024079">
    <property type="entry name" value="MetalloPept_cat_dom_sf"/>
</dbReference>
<sequence length="1399" mass="158365">MNAESFRSALIQFFFILKIMLDIEATLDNHKISCQQEQHHVIIPFIATISGKFVSNISLGSEDYKTGPNADKRTAYPSDLYVTIPLGDVDFTLELHKHSIHTSERHRKWTSGNITYSQLLVDDCFYQGSVIGQDRSFVAVALCDGLNGYIQTDEYEMLIDPMRHQNRESSDNGQHRVKICSIPKDIGRMRPRERDHRREKRQARSGRKYLEVLIAADTSVTAVIGKDSLDTYLLTLMNIVNKVYKHDTLSADIEVVTVKTLELDKSMEDNIISKNDARKTVDNFCQWTTKQAYNRMINKGGYHFDVAVLLTRTGIGPAGYAPITGMCNPGRSCAIVKDEGLTSAFIIAHEVAHVFGLYHNGHGNTCSGRQYETSIMAAMVKANLQQYWWTDCSSKRMDEVLPSLTCLNNKPSASHSVDLPLGEKFSLDKQCRYEFGAGNTLCPHFFGQPCAMLWCSGPSDRGNRMCKTKRAPPLEGTPCGTEKQCENGQCVYFGHHTPVNGGWSAWGNWSSCSAACGIGLRQRTRDCTNPRPQYDGKDCTGESNEMDTCKSTTCTSFTDVRRVQCFMLDSMRIRPDRHNWLPYQVKDPKKLCVLSCVSNLTGEIETFDNIPVDNGVPCSYDEANNICVDGKCMHVGCDGKMNSSAKEDECGVCNGDGSQCKTVNGRFQKKFTTTHRDYMDLLVLPKGARNFKITEVSKASHFLALQDPRYGTFILNGGRTLGRSREFAAAGAWFVYENNGIESLESKGPIQTDLEVKVFPRDKHSFASYDYQYTISKDDNTHEKMLYYFKYEGWTDCSVTCGTGEQSLIYGCYSKENDSKVEQERCKYLEDPRGKPHKCRRSKCSAEQLRWAMLNDWTDCNETCGDHGMQYQLYKCERDTRGQIEYMDLSVCDEVLPPPTYTRACNRVPCQVYQWMDSGKWSECSETCGNNGKKERLFICKDHLRKDVDDSYCTGPKPEKTDKCNVKPCEIFKLVSTGSWGPCSETCGENAYQTMLTECVRVNSRNKTEKVSKSECVNILEEDEIRPCPYVPCYKATYKWIVYEDWSECSSECGNEGVQFQINKCFDVTYEYAMKNVEDQYCDKSMSANMTRPCNRVDCFDYNWVLQSWSDCSSTCGTDGIRKQLFSCAKVYLNKTVEDVDESLCSHLQYPVMTEDCNRIPCEIRVYSWIMIPEWTECSVSCGEGIQSGLVGCFEVYKNDTMTRAENETLCQFVEKPNYQRSCIKGPCESYQWSKEFDWTACSASCGEQGYLSECSETCGENGVRFYHYVCEKEFVNGSTEEVKMENCADIVFPNTTYPCNRVSCGREWVTDNWSRCSVSCGVGVQKRYIFCGSIAENLNPAECSASPPATTRVCSQQNCPANACVDKISLCTRGATERTCRYRGYQFMCCATCSKFQT</sequence>
<dbReference type="InterPro" id="IPR001590">
    <property type="entry name" value="Peptidase_M12B"/>
</dbReference>
<dbReference type="EnsemblMetazoa" id="G2518.1">
    <property type="protein sequence ID" value="G2518.1:cds"/>
    <property type="gene ID" value="G2518"/>
</dbReference>
<dbReference type="InterPro" id="IPR000884">
    <property type="entry name" value="TSP1_rpt"/>
</dbReference>
<evidence type="ECO:0000313" key="20">
    <source>
        <dbReference type="EnsemblMetazoa" id="G2518.1:cds"/>
    </source>
</evidence>
<keyword evidence="21" id="KW-1185">Reference proteome</keyword>
<evidence type="ECO:0000256" key="17">
    <source>
        <dbReference type="SAM" id="SignalP"/>
    </source>
</evidence>
<feature type="disulfide bond" evidence="15">
    <location>
        <begin position="431"/>
        <end position="455"/>
    </location>
</feature>
<reference evidence="20" key="1">
    <citation type="submission" date="2022-08" db="UniProtKB">
        <authorList>
            <consortium name="EnsemblMetazoa"/>
        </authorList>
    </citation>
    <scope>IDENTIFICATION</scope>
    <source>
        <strain evidence="20">05x7-T-G4-1.051#20</strain>
    </source>
</reference>
<dbReference type="SUPFAM" id="SSF55486">
    <property type="entry name" value="Metalloproteases ('zincins'), catalytic domain"/>
    <property type="match status" value="1"/>
</dbReference>
<dbReference type="PRINTS" id="PR01857">
    <property type="entry name" value="ADAMTSFAMILY"/>
</dbReference>
<dbReference type="SMART" id="SM00209">
    <property type="entry name" value="TSP1"/>
    <property type="match status" value="10"/>
</dbReference>
<evidence type="ECO:0000259" key="18">
    <source>
        <dbReference type="PROSITE" id="PS50215"/>
    </source>
</evidence>
<keyword evidence="11 15" id="KW-1015">Disulfide bond</keyword>
<evidence type="ECO:0000256" key="7">
    <source>
        <dbReference type="ARBA" id="ARBA00022737"/>
    </source>
</evidence>
<evidence type="ECO:0008006" key="22">
    <source>
        <dbReference type="Google" id="ProtNLM"/>
    </source>
</evidence>
<dbReference type="Pfam" id="PF19236">
    <property type="entry name" value="ADAMTS_CR_3"/>
    <property type="match status" value="1"/>
</dbReference>
<feature type="domain" description="Peptidase M12B" evidence="18">
    <location>
        <begin position="208"/>
        <end position="411"/>
    </location>
</feature>
<dbReference type="Proteomes" id="UP000005408">
    <property type="component" value="Unassembled WGS sequence"/>
</dbReference>
<dbReference type="FunFam" id="2.20.100.10:FF:000007">
    <property type="entry name" value="Thrombospondin 1"/>
    <property type="match status" value="1"/>
</dbReference>
<feature type="active site" evidence="13 16">
    <location>
        <position position="350"/>
    </location>
</feature>
<dbReference type="InterPro" id="IPR036383">
    <property type="entry name" value="TSP1_rpt_sf"/>
</dbReference>
<evidence type="ECO:0000259" key="19">
    <source>
        <dbReference type="PROSITE" id="PS50900"/>
    </source>
</evidence>
<feature type="signal peptide" evidence="17">
    <location>
        <begin position="1"/>
        <end position="25"/>
    </location>
</feature>
<evidence type="ECO:0000256" key="9">
    <source>
        <dbReference type="ARBA" id="ARBA00022833"/>
    </source>
</evidence>
<dbReference type="PRINTS" id="PR01705">
    <property type="entry name" value="TSP1REPEAT"/>
</dbReference>
<feature type="disulfide bond" evidence="15">
    <location>
        <begin position="366"/>
        <end position="392"/>
    </location>
</feature>
<feature type="binding site" evidence="14">
    <location>
        <position position="406"/>
    </location>
    <ligand>
        <name>Ca(2+)</name>
        <dbReference type="ChEBI" id="CHEBI:29108"/>
        <label>1</label>
    </ligand>
</feature>
<feature type="binding site" evidence="14 16">
    <location>
        <position position="359"/>
    </location>
    <ligand>
        <name>Zn(2+)</name>
        <dbReference type="ChEBI" id="CHEBI:29105"/>
        <note>catalytic</note>
    </ligand>
</feature>
<comment type="caution">
    <text evidence="16">Lacks conserved residue(s) required for the propagation of feature annotation.</text>
</comment>
<keyword evidence="5 14" id="KW-0479">Metal-binding</keyword>
<dbReference type="PROSITE" id="PS50092">
    <property type="entry name" value="TSP1"/>
    <property type="match status" value="4"/>
</dbReference>
<dbReference type="GO" id="GO:0006508">
    <property type="term" value="P:proteolysis"/>
    <property type="evidence" value="ECO:0007669"/>
    <property type="project" value="UniProtKB-KW"/>
</dbReference>
<feature type="disulfide bond" evidence="15">
    <location>
        <begin position="327"/>
        <end position="406"/>
    </location>
</feature>
<dbReference type="GO" id="GO:0004222">
    <property type="term" value="F:metalloendopeptidase activity"/>
    <property type="evidence" value="ECO:0007669"/>
    <property type="project" value="InterPro"/>
</dbReference>
<dbReference type="InterPro" id="IPR041645">
    <property type="entry name" value="ADAMTS_CR_2"/>
</dbReference>
<name>A0A8W8KYZ4_MAGGI</name>
<feature type="binding site" evidence="14">
    <location>
        <position position="305"/>
    </location>
    <ligand>
        <name>Ca(2+)</name>
        <dbReference type="ChEBI" id="CHEBI:29108"/>
        <label>1</label>
    </ligand>
</feature>
<evidence type="ECO:0000256" key="14">
    <source>
        <dbReference type="PIRSR" id="PIRSR613273-2"/>
    </source>
</evidence>
<dbReference type="GO" id="GO:0046872">
    <property type="term" value="F:metal ion binding"/>
    <property type="evidence" value="ECO:0007669"/>
    <property type="project" value="UniProtKB-KW"/>
</dbReference>
<evidence type="ECO:0000256" key="4">
    <source>
        <dbReference type="ARBA" id="ARBA00022670"/>
    </source>
</evidence>
<keyword evidence="8" id="KW-0378">Hydrolase</keyword>
<keyword evidence="7" id="KW-0677">Repeat</keyword>
<dbReference type="InterPro" id="IPR010909">
    <property type="entry name" value="PLAC"/>
</dbReference>
<feature type="binding site" evidence="14">
    <location>
        <position position="211"/>
    </location>
    <ligand>
        <name>Ca(2+)</name>
        <dbReference type="ChEBI" id="CHEBI:29108"/>
        <label>1</label>
    </ligand>
</feature>
<feature type="chain" id="PRO_5036455210" description="A disintegrin and metalloproteinase with thrombospondin motifs 3" evidence="17">
    <location>
        <begin position="26"/>
        <end position="1399"/>
    </location>
</feature>
<feature type="binding site" evidence="14">
    <location>
        <position position="211"/>
    </location>
    <ligand>
        <name>Ca(2+)</name>
        <dbReference type="ChEBI" id="CHEBI:29108"/>
        <label>2</label>
    </ligand>
</feature>
<evidence type="ECO:0000256" key="2">
    <source>
        <dbReference type="ARBA" id="ARBA00022525"/>
    </source>
</evidence>
<evidence type="ECO:0000256" key="3">
    <source>
        <dbReference type="ARBA" id="ARBA00022530"/>
    </source>
</evidence>
<protein>
    <recommendedName>
        <fullName evidence="22">A disintegrin and metalloproteinase with thrombospondin motifs 3</fullName>
    </recommendedName>
</protein>
<dbReference type="SUPFAM" id="SSF82895">
    <property type="entry name" value="TSP-1 type 1 repeat"/>
    <property type="match status" value="7"/>
</dbReference>
<dbReference type="InterPro" id="IPR013273">
    <property type="entry name" value="ADAMTS/ADAMTS-like"/>
</dbReference>
<feature type="disulfide bond" evidence="15">
    <location>
        <begin position="450"/>
        <end position="485"/>
    </location>
</feature>
<dbReference type="PROSITE" id="PS50215">
    <property type="entry name" value="ADAM_MEPRO"/>
    <property type="match status" value="1"/>
</dbReference>
<proteinExistence type="predicted"/>
<evidence type="ECO:0000256" key="10">
    <source>
        <dbReference type="ARBA" id="ARBA00023049"/>
    </source>
</evidence>
<evidence type="ECO:0000256" key="11">
    <source>
        <dbReference type="ARBA" id="ARBA00023157"/>
    </source>
</evidence>
<dbReference type="Gene3D" id="3.40.1620.60">
    <property type="match status" value="1"/>
</dbReference>
<dbReference type="Pfam" id="PF17771">
    <property type="entry name" value="ADAMTS_CR_2"/>
    <property type="match status" value="1"/>
</dbReference>
<organism evidence="20 21">
    <name type="scientific">Magallana gigas</name>
    <name type="common">Pacific oyster</name>
    <name type="synonym">Crassostrea gigas</name>
    <dbReference type="NCBI Taxonomy" id="29159"/>
    <lineage>
        <taxon>Eukaryota</taxon>
        <taxon>Metazoa</taxon>
        <taxon>Spiralia</taxon>
        <taxon>Lophotrochozoa</taxon>
        <taxon>Mollusca</taxon>
        <taxon>Bivalvia</taxon>
        <taxon>Autobranchia</taxon>
        <taxon>Pteriomorphia</taxon>
        <taxon>Ostreida</taxon>
        <taxon>Ostreoidea</taxon>
        <taxon>Ostreidae</taxon>
        <taxon>Magallana</taxon>
    </lineage>
</organism>
<evidence type="ECO:0000256" key="16">
    <source>
        <dbReference type="PROSITE-ProRule" id="PRU00276"/>
    </source>
</evidence>
<dbReference type="Pfam" id="PF19030">
    <property type="entry name" value="TSP1_ADAMTS"/>
    <property type="match status" value="6"/>
</dbReference>
<dbReference type="InterPro" id="IPR010294">
    <property type="entry name" value="ADAMTS_spacer1"/>
</dbReference>
<dbReference type="PROSITE" id="PS50900">
    <property type="entry name" value="PLAC"/>
    <property type="match status" value="1"/>
</dbReference>
<feature type="disulfide bond" evidence="15">
    <location>
        <begin position="442"/>
        <end position="466"/>
    </location>
</feature>
<keyword evidence="2" id="KW-0964">Secreted</keyword>
<evidence type="ECO:0000256" key="8">
    <source>
        <dbReference type="ARBA" id="ARBA00022801"/>
    </source>
</evidence>
<feature type="disulfide bond" evidence="15">
    <location>
        <begin position="479"/>
        <end position="490"/>
    </location>
</feature>
<dbReference type="Pfam" id="PF05986">
    <property type="entry name" value="ADAMTS_spacer1"/>
    <property type="match status" value="1"/>
</dbReference>
<dbReference type="InterPro" id="IPR045371">
    <property type="entry name" value="ADAMTS_CR_3"/>
</dbReference>
<dbReference type="Gene3D" id="2.60.120.830">
    <property type="match status" value="1"/>
</dbReference>
<dbReference type="Pfam" id="PF13582">
    <property type="entry name" value="Reprolysin_3"/>
    <property type="match status" value="1"/>
</dbReference>
<accession>A0A8W8KYZ4</accession>
<keyword evidence="9 14" id="KW-0862">Zinc</keyword>
<keyword evidence="10" id="KW-0482">Metalloprotease</keyword>
<dbReference type="PANTHER" id="PTHR13723">
    <property type="entry name" value="ADAMTS A DISINTEGRIN AND METALLOPROTEASE WITH THROMBOSPONDIN MOTIFS PROTEASE"/>
    <property type="match status" value="1"/>
</dbReference>
<dbReference type="PANTHER" id="PTHR13723:SF304">
    <property type="entry name" value="A DISINTEGRIN AND METALLOPROTEINASE WITH THROMBOSPONDIN MOTIFS 2-LIKE PROTEIN"/>
    <property type="match status" value="1"/>
</dbReference>
<feature type="domain" description="PLAC" evidence="19">
    <location>
        <begin position="1361"/>
        <end position="1398"/>
    </location>
</feature>
<comment type="cofactor">
    <cofactor evidence="14">
        <name>Zn(2+)</name>
        <dbReference type="ChEBI" id="CHEBI:29105"/>
    </cofactor>
    <text evidence="14">Binds 1 zinc ion per subunit.</text>
</comment>
<feature type="disulfide bond" evidence="15">
    <location>
        <begin position="285"/>
        <end position="333"/>
    </location>
</feature>
<evidence type="ECO:0000313" key="21">
    <source>
        <dbReference type="Proteomes" id="UP000005408"/>
    </source>
</evidence>
<keyword evidence="6 17" id="KW-0732">Signal</keyword>